<dbReference type="GO" id="GO:0035312">
    <property type="term" value="F:5'-3' DNA exonuclease activity"/>
    <property type="evidence" value="ECO:0007669"/>
    <property type="project" value="TreeGrafter"/>
</dbReference>
<dbReference type="PANTHER" id="PTHR42924">
    <property type="entry name" value="EXONUCLEASE"/>
    <property type="match status" value="1"/>
</dbReference>
<dbReference type="NCBIfam" id="NF038032">
    <property type="entry name" value="CehA_McbA_metalo"/>
    <property type="match status" value="1"/>
</dbReference>
<dbReference type="Proteomes" id="UP000291822">
    <property type="component" value="Unassembled WGS sequence"/>
</dbReference>
<dbReference type="SUPFAM" id="SSF89550">
    <property type="entry name" value="PHP domain-like"/>
    <property type="match status" value="1"/>
</dbReference>
<organism evidence="2 3">
    <name type="scientific">Dyella soli</name>
    <dbReference type="NCBI Taxonomy" id="522319"/>
    <lineage>
        <taxon>Bacteria</taxon>
        <taxon>Pseudomonadati</taxon>
        <taxon>Pseudomonadota</taxon>
        <taxon>Gammaproteobacteria</taxon>
        <taxon>Lysobacterales</taxon>
        <taxon>Rhodanobacteraceae</taxon>
        <taxon>Dyella</taxon>
    </lineage>
</organism>
<evidence type="ECO:0000256" key="1">
    <source>
        <dbReference type="SAM" id="SignalP"/>
    </source>
</evidence>
<name>A0A4V2NKU0_9GAMM</name>
<dbReference type="InterPro" id="IPR016195">
    <property type="entry name" value="Pol/histidinol_Pase-like"/>
</dbReference>
<accession>A0A4V2NKU0</accession>
<dbReference type="AlphaFoldDB" id="A0A4V2NKU0"/>
<dbReference type="PANTHER" id="PTHR42924:SF3">
    <property type="entry name" value="POLYMERASE_HISTIDINOL PHOSPHATASE N-TERMINAL DOMAIN-CONTAINING PROTEIN"/>
    <property type="match status" value="1"/>
</dbReference>
<feature type="signal peptide" evidence="1">
    <location>
        <begin position="1"/>
        <end position="27"/>
    </location>
</feature>
<evidence type="ECO:0000313" key="2">
    <source>
        <dbReference type="EMBL" id="TCI06128.1"/>
    </source>
</evidence>
<keyword evidence="1" id="KW-0732">Signal</keyword>
<evidence type="ECO:0000313" key="3">
    <source>
        <dbReference type="Proteomes" id="UP000291822"/>
    </source>
</evidence>
<dbReference type="GO" id="GO:0004534">
    <property type="term" value="F:5'-3' RNA exonuclease activity"/>
    <property type="evidence" value="ECO:0007669"/>
    <property type="project" value="TreeGrafter"/>
</dbReference>
<reference evidence="2 3" key="1">
    <citation type="submission" date="2019-02" db="EMBL/GenBank/DDBJ databases">
        <title>Dyella amyloliquefaciens sp. nov., isolated from forest soil.</title>
        <authorList>
            <person name="Gao Z.-H."/>
            <person name="Qiu L.-H."/>
        </authorList>
    </citation>
    <scope>NUCLEOTIDE SEQUENCE [LARGE SCALE GENOMIC DNA]</scope>
    <source>
        <strain evidence="2 3">KACC 12747</strain>
    </source>
</reference>
<protein>
    <submittedName>
        <fullName evidence="2">PHP domain-containing protein</fullName>
    </submittedName>
</protein>
<sequence>MTLRTNRIIQVLALLVLALGAFGTLRAQTDAPALVLKGQLTGKDNQTYRTEAFTVPDGTTRITVQFEYTGRDEKTTIDLGLLGPDGFRGQDGFRGWSGGSKALFTISSTDATPGYLPGMIRAGEWKLLLGIPNIRPDSKAEYTARVWFGHRDDPAWTPAVLNPPIKNEAGWYRGDLHMHTAHSDGSCPTQAGLRAPCPLFLTAQAAADRGLDFIAITDHNTVAHANAMRELQPYFDKLLLIPGREVTTFSGHANLFGTTAPVDFRVGSTEVPDWNTLLRNIAPLQGVISINHPVRPSGEICMGCGWTPKPDVDMSLVQAIEVVNGDDPGTPLSGIPFWEKQLNRGYRITAIGGSDNHDAFQKVRKPGSNPTGIPATVVHAETLSMHDIVEGIRAGHVFIDTDGTKDRVLEFTARTDSAQALMGDALAVPRGVTAELSLRATHAEGGCWLLIVDGKPLAAPAPLTQDDETHNVRWTSDGKRHWIRAEVRSADGRPLLIGNPVYVNP</sequence>
<feature type="chain" id="PRO_5020421526" evidence="1">
    <location>
        <begin position="28"/>
        <end position="505"/>
    </location>
</feature>
<dbReference type="CDD" id="cd07432">
    <property type="entry name" value="PHP_HisPPase"/>
    <property type="match status" value="1"/>
</dbReference>
<dbReference type="InterPro" id="IPR052018">
    <property type="entry name" value="PHP_domain"/>
</dbReference>
<dbReference type="Gene3D" id="3.20.20.140">
    <property type="entry name" value="Metal-dependent hydrolases"/>
    <property type="match status" value="1"/>
</dbReference>
<proteinExistence type="predicted"/>
<dbReference type="EMBL" id="SJTG01000007">
    <property type="protein sequence ID" value="TCI06128.1"/>
    <property type="molecule type" value="Genomic_DNA"/>
</dbReference>
<gene>
    <name evidence="2" type="ORF">EZM97_34935</name>
</gene>
<dbReference type="RefSeq" id="WP_131152555.1">
    <property type="nucleotide sequence ID" value="NZ_SJTG01000007.1"/>
</dbReference>
<comment type="caution">
    <text evidence="2">The sequence shown here is derived from an EMBL/GenBank/DDBJ whole genome shotgun (WGS) entry which is preliminary data.</text>
</comment>
<keyword evidence="3" id="KW-1185">Reference proteome</keyword>